<dbReference type="Gene3D" id="1.25.40.20">
    <property type="entry name" value="Ankyrin repeat-containing domain"/>
    <property type="match status" value="6"/>
</dbReference>
<dbReference type="SUPFAM" id="SSF48403">
    <property type="entry name" value="Ankyrin repeat"/>
    <property type="match status" value="2"/>
</dbReference>
<evidence type="ECO:0000313" key="7">
    <source>
        <dbReference type="EnsemblFungi" id="EJT80940"/>
    </source>
</evidence>
<reference evidence="7" key="5">
    <citation type="submission" date="2018-04" db="UniProtKB">
        <authorList>
            <consortium name="EnsemblFungi"/>
        </authorList>
    </citation>
    <scope>IDENTIFICATION</scope>
    <source>
        <strain evidence="7">R3-111a-1</strain>
    </source>
</reference>
<dbReference type="STRING" id="644352.J3NI47"/>
<dbReference type="RefSeq" id="XP_009216949.1">
    <property type="nucleotide sequence ID" value="XM_009218685.1"/>
</dbReference>
<dbReference type="HOGENOM" id="CLU_000288_34_8_1"/>
<dbReference type="eggNOG" id="KOG4177">
    <property type="taxonomic scope" value="Eukaryota"/>
</dbReference>
<dbReference type="InterPro" id="IPR038305">
    <property type="entry name" value="HeLo_sf"/>
</dbReference>
<dbReference type="PROSITE" id="PS50297">
    <property type="entry name" value="ANK_REP_REGION"/>
    <property type="match status" value="12"/>
</dbReference>
<proteinExistence type="predicted"/>
<dbReference type="InterPro" id="IPR036770">
    <property type="entry name" value="Ankyrin_rpt-contain_sf"/>
</dbReference>
<dbReference type="PANTHER" id="PTHR24198:SF165">
    <property type="entry name" value="ANKYRIN REPEAT-CONTAINING PROTEIN-RELATED"/>
    <property type="match status" value="1"/>
</dbReference>
<evidence type="ECO:0000313" key="8">
    <source>
        <dbReference type="Proteomes" id="UP000006039"/>
    </source>
</evidence>
<dbReference type="SUPFAM" id="SSF52540">
    <property type="entry name" value="P-loop containing nucleoside triphosphate hydrolases"/>
    <property type="match status" value="1"/>
</dbReference>
<dbReference type="Proteomes" id="UP000006039">
    <property type="component" value="Unassembled WGS sequence"/>
</dbReference>
<dbReference type="EnsemblFungi" id="EJT80940">
    <property type="protein sequence ID" value="EJT80940"/>
    <property type="gene ID" value="GGTG_00930"/>
</dbReference>
<dbReference type="GeneID" id="20341388"/>
<dbReference type="Gene3D" id="3.40.50.300">
    <property type="entry name" value="P-loop containing nucleotide triphosphate hydrolases"/>
    <property type="match status" value="1"/>
</dbReference>
<evidence type="ECO:0000256" key="1">
    <source>
        <dbReference type="ARBA" id="ARBA00022737"/>
    </source>
</evidence>
<feature type="repeat" description="ANK" evidence="3">
    <location>
        <begin position="1102"/>
        <end position="1134"/>
    </location>
</feature>
<feature type="repeat" description="ANK" evidence="3">
    <location>
        <begin position="748"/>
        <end position="782"/>
    </location>
</feature>
<evidence type="ECO:0000259" key="4">
    <source>
        <dbReference type="Pfam" id="PF14479"/>
    </source>
</evidence>
<feature type="repeat" description="ANK" evidence="3">
    <location>
        <begin position="1036"/>
        <end position="1068"/>
    </location>
</feature>
<feature type="repeat" description="ANK" evidence="3">
    <location>
        <begin position="1168"/>
        <end position="1200"/>
    </location>
</feature>
<dbReference type="SMART" id="SM00248">
    <property type="entry name" value="ANK"/>
    <property type="match status" value="19"/>
</dbReference>
<gene>
    <name evidence="7" type="primary">20341388</name>
    <name evidence="6" type="ORF">GGTG_00930</name>
</gene>
<feature type="repeat" description="ANK" evidence="3">
    <location>
        <begin position="1069"/>
        <end position="1101"/>
    </location>
</feature>
<sequence length="1361" mass="147715">MEVAGTVFGVLGVAGLFSAVRDLVEKIDCLLDSDTTARSGAVQFKLDKHLLEIWSHEIGIQGDILLPDHHPSLDDPEIARVVFAALRDIRDLCSNLERLLEAPLRGEQEPRPLRRVLTDLSALPVTWFRNVVKTWLEAPWSTMIYDRHLRKRLHNTCEWILEREFTIKWLSKDFRHDSPKVLWINGPAGYGKSVLCAKLIQRLSGGPDKHLVAHYFVSADSGSLDKPFTVIKSWLFQLITQSPEALDAASECWDARAPPRASQDVTVKVLRHVLRRLDGCTLVVDGLDECRWTSGAERFDDIHDRDSAVGFFLAIAEAASRTKTRILLVSRKENYLTRAFNSQLVLSEDIASIAYSILPNDVNTDARALAHEIVDKKLPRRTDEERCRLAERIVAKSEGMFLWMIMLGEYLSGTKSESALVAFTPRPLTVLELIEALTIPDNDVEGLYDDDLPNNMDEPYISDDIVGLYESLVELRPQKRAPEPDARSSTVHIVHRSVRQYLIDRLPVEDGLRPIDQRLAMRHVAHERHLAIQRLRYLGMGHALDKGLLLGEVTVPRVFVSIAIEALKPCPRRPNAAPMHPTLARMINSLIDPRRATWSSLRRHIPSAESSPQDPACHALFVACDAGFEPVDYMLSQVKTPATTADEHGRTALHVVSAKGGNVRILQLLIDHHAHINALDNDWATPLHVACRGTKEDVVALLLDNGAGIGYKDRNGCTPLMMAVLSGEFAVVKRLLGYNPSVDSEDNQGLRPAHLAVKRASGGLGVLKLLSNQGADLNSKSNQGHTPLYMAALVGSLACLEFLLDRGVDLGSATNRAPTAAHAAAAKGHIDCLKLLLERGADATAEDGDDLMPIHHASMSGYVDCLKVLLDWTAIRIASTSGCAEPPKPLPKHGAGVSVQIPGGATAVQLACEEGQIECLMVLIRAGADVNAKGRGDWTAAMFASRNGHVDCLKALVEAGADVAARDSDGWTALHLCSALGHAQCIPLLPENGADIEAKENQGMTALIFAASSDEDTECFEALPSRDADVTAADNFGQTALHLAASMSHPNHLSLLRKHGIDINTSNNSGAAALHAAAAEGKVENLKTLLAYGANIGAKDIDGKSALHAASEHDQEECLSVLLGHGADVNARSNDGTTALHIACQANNTGCLQVLVADRPDFDAISEPHKSLTHMATISGNLRTLKLLLESGADPARLDSDGRSILHWCARTGSEVGMDLVLGNGGVLDALQRDMHGLSVLAMAIVGGHVPMAKRLLATVQGQFDFEDSLGRSLLCWARRNGSRDLVNVLKREAARKSVHLIEPAENLGHGEGDRNRDCRLGRPAADSATCALSMWRRAKCVTSASPVARGISTCVKSALI</sequence>
<dbReference type="Pfam" id="PF12796">
    <property type="entry name" value="Ank_2"/>
    <property type="match status" value="4"/>
</dbReference>
<feature type="domain" description="Nephrocystin 3-like N-terminal" evidence="5">
    <location>
        <begin position="155"/>
        <end position="331"/>
    </location>
</feature>
<reference evidence="8" key="1">
    <citation type="submission" date="2010-07" db="EMBL/GenBank/DDBJ databases">
        <title>The genome sequence of Gaeumannomyces graminis var. tritici strain R3-111a-1.</title>
        <authorList>
            <consortium name="The Broad Institute Genome Sequencing Platform"/>
            <person name="Ma L.-J."/>
            <person name="Dead R."/>
            <person name="Young S."/>
            <person name="Zeng Q."/>
            <person name="Koehrsen M."/>
            <person name="Alvarado L."/>
            <person name="Berlin A."/>
            <person name="Chapman S.B."/>
            <person name="Chen Z."/>
            <person name="Freedman E."/>
            <person name="Gellesch M."/>
            <person name="Goldberg J."/>
            <person name="Griggs A."/>
            <person name="Gujja S."/>
            <person name="Heilman E.R."/>
            <person name="Heiman D."/>
            <person name="Hepburn T."/>
            <person name="Howarth C."/>
            <person name="Jen D."/>
            <person name="Larson L."/>
            <person name="Mehta T."/>
            <person name="Neiman D."/>
            <person name="Pearson M."/>
            <person name="Roberts A."/>
            <person name="Saif S."/>
            <person name="Shea T."/>
            <person name="Shenoy N."/>
            <person name="Sisk P."/>
            <person name="Stolte C."/>
            <person name="Sykes S."/>
            <person name="Walk T."/>
            <person name="White J."/>
            <person name="Yandava C."/>
            <person name="Haas B."/>
            <person name="Nusbaum C."/>
            <person name="Birren B."/>
        </authorList>
    </citation>
    <scope>NUCLEOTIDE SEQUENCE [LARGE SCALE GENOMIC DNA]</scope>
    <source>
        <strain evidence="8">R3-111a-1</strain>
    </source>
</reference>
<reference evidence="6" key="2">
    <citation type="submission" date="2010-07" db="EMBL/GenBank/DDBJ databases">
        <authorList>
            <consortium name="The Broad Institute Genome Sequencing Platform"/>
            <consortium name="Broad Institute Genome Sequencing Center for Infectious Disease"/>
            <person name="Ma L.-J."/>
            <person name="Dead R."/>
            <person name="Young S."/>
            <person name="Zeng Q."/>
            <person name="Koehrsen M."/>
            <person name="Alvarado L."/>
            <person name="Berlin A."/>
            <person name="Chapman S.B."/>
            <person name="Chen Z."/>
            <person name="Freedman E."/>
            <person name="Gellesch M."/>
            <person name="Goldberg J."/>
            <person name="Griggs A."/>
            <person name="Gujja S."/>
            <person name="Heilman E.R."/>
            <person name="Heiman D."/>
            <person name="Hepburn T."/>
            <person name="Howarth C."/>
            <person name="Jen D."/>
            <person name="Larson L."/>
            <person name="Mehta T."/>
            <person name="Neiman D."/>
            <person name="Pearson M."/>
            <person name="Roberts A."/>
            <person name="Saif S."/>
            <person name="Shea T."/>
            <person name="Shenoy N."/>
            <person name="Sisk P."/>
            <person name="Stolte C."/>
            <person name="Sykes S."/>
            <person name="Walk T."/>
            <person name="White J."/>
            <person name="Yandava C."/>
            <person name="Haas B."/>
            <person name="Nusbaum C."/>
            <person name="Birren B."/>
        </authorList>
    </citation>
    <scope>NUCLEOTIDE SEQUENCE</scope>
    <source>
        <strain evidence="6">R3-111a-1</strain>
    </source>
</reference>
<dbReference type="Gene3D" id="1.20.120.1020">
    <property type="entry name" value="Prion-inhibition and propagation, HeLo domain"/>
    <property type="match status" value="1"/>
</dbReference>
<keyword evidence="8" id="KW-1185">Reference proteome</keyword>
<feature type="repeat" description="ANK" evidence="3">
    <location>
        <begin position="903"/>
        <end position="935"/>
    </location>
</feature>
<organism evidence="6">
    <name type="scientific">Gaeumannomyces tritici (strain R3-111a-1)</name>
    <name type="common">Wheat and barley take-all root rot fungus</name>
    <name type="synonym">Gaeumannomyces graminis var. tritici</name>
    <dbReference type="NCBI Taxonomy" id="644352"/>
    <lineage>
        <taxon>Eukaryota</taxon>
        <taxon>Fungi</taxon>
        <taxon>Dikarya</taxon>
        <taxon>Ascomycota</taxon>
        <taxon>Pezizomycotina</taxon>
        <taxon>Sordariomycetes</taxon>
        <taxon>Sordariomycetidae</taxon>
        <taxon>Magnaporthales</taxon>
        <taxon>Magnaporthaceae</taxon>
        <taxon>Gaeumannomyces</taxon>
    </lineage>
</organism>
<feature type="repeat" description="ANK" evidence="3">
    <location>
        <begin position="936"/>
        <end position="968"/>
    </location>
</feature>
<feature type="repeat" description="ANK" evidence="3">
    <location>
        <begin position="648"/>
        <end position="681"/>
    </location>
</feature>
<dbReference type="InterPro" id="IPR027417">
    <property type="entry name" value="P-loop_NTPase"/>
</dbReference>
<dbReference type="InterPro" id="IPR056884">
    <property type="entry name" value="NPHP3-like_N"/>
</dbReference>
<accession>J3NI47</accession>
<dbReference type="PANTHER" id="PTHR24198">
    <property type="entry name" value="ANKYRIN REPEAT AND PROTEIN KINASE DOMAIN-CONTAINING PROTEIN"/>
    <property type="match status" value="1"/>
</dbReference>
<feature type="repeat" description="ANK" evidence="3">
    <location>
        <begin position="715"/>
        <end position="747"/>
    </location>
</feature>
<feature type="repeat" description="ANK" evidence="3">
    <location>
        <begin position="1135"/>
        <end position="1167"/>
    </location>
</feature>
<dbReference type="EMBL" id="GL385395">
    <property type="protein sequence ID" value="EJT80940.1"/>
    <property type="molecule type" value="Genomic_DNA"/>
</dbReference>
<feature type="domain" description="Prion-inhibition and propagation HeLo" evidence="4">
    <location>
        <begin position="5"/>
        <end position="99"/>
    </location>
</feature>
<dbReference type="OrthoDB" id="539213at2759"/>
<keyword evidence="2 3" id="KW-0040">ANK repeat</keyword>
<reference evidence="6" key="3">
    <citation type="submission" date="2010-09" db="EMBL/GenBank/DDBJ databases">
        <title>Annotation of Gaeumannomyces graminis var. tritici R3-111a-1.</title>
        <authorList>
            <consortium name="The Broad Institute Genome Sequencing Platform"/>
            <person name="Ma L.-J."/>
            <person name="Dead R."/>
            <person name="Young S.K."/>
            <person name="Zeng Q."/>
            <person name="Gargeya S."/>
            <person name="Fitzgerald M."/>
            <person name="Haas B."/>
            <person name="Abouelleil A."/>
            <person name="Alvarado L."/>
            <person name="Arachchi H.M."/>
            <person name="Berlin A."/>
            <person name="Brown A."/>
            <person name="Chapman S.B."/>
            <person name="Chen Z."/>
            <person name="Dunbar C."/>
            <person name="Freedman E."/>
            <person name="Gearin G."/>
            <person name="Gellesch M."/>
            <person name="Goldberg J."/>
            <person name="Griggs A."/>
            <person name="Gujja S."/>
            <person name="Heiman D."/>
            <person name="Howarth C."/>
            <person name="Larson L."/>
            <person name="Lui A."/>
            <person name="MacDonald P.J.P."/>
            <person name="Mehta T."/>
            <person name="Montmayeur A."/>
            <person name="Murphy C."/>
            <person name="Neiman D."/>
            <person name="Pearson M."/>
            <person name="Priest M."/>
            <person name="Roberts A."/>
            <person name="Saif S."/>
            <person name="Shea T."/>
            <person name="Shenoy N."/>
            <person name="Sisk P."/>
            <person name="Stolte C."/>
            <person name="Sykes S."/>
            <person name="Yandava C."/>
            <person name="Wortman J."/>
            <person name="Nusbaum C."/>
            <person name="Birren B."/>
        </authorList>
    </citation>
    <scope>NUCLEOTIDE SEQUENCE</scope>
    <source>
        <strain evidence="6">R3-111a-1</strain>
    </source>
</reference>
<reference evidence="7" key="4">
    <citation type="journal article" date="2015" name="G3 (Bethesda)">
        <title>Genome sequences of three phytopathogenic species of the Magnaporthaceae family of fungi.</title>
        <authorList>
            <person name="Okagaki L.H."/>
            <person name="Nunes C.C."/>
            <person name="Sailsbery J."/>
            <person name="Clay B."/>
            <person name="Brown D."/>
            <person name="John T."/>
            <person name="Oh Y."/>
            <person name="Young N."/>
            <person name="Fitzgerald M."/>
            <person name="Haas B.J."/>
            <person name="Zeng Q."/>
            <person name="Young S."/>
            <person name="Adiconis X."/>
            <person name="Fan L."/>
            <person name="Levin J.Z."/>
            <person name="Mitchell T.K."/>
            <person name="Okubara P.A."/>
            <person name="Farman M.L."/>
            <person name="Kohn L.M."/>
            <person name="Birren B."/>
            <person name="Ma L.-J."/>
            <person name="Dean R.A."/>
        </authorList>
    </citation>
    <scope>NUCLEOTIDE SEQUENCE</scope>
    <source>
        <strain evidence="7">R3-111a-1</strain>
    </source>
</reference>
<name>J3NI47_GAET3</name>
<evidence type="ECO:0000313" key="6">
    <source>
        <dbReference type="EMBL" id="EJT80940.1"/>
    </source>
</evidence>
<dbReference type="VEuPathDB" id="FungiDB:GGTG_00930"/>
<keyword evidence="1" id="KW-0677">Repeat</keyword>
<dbReference type="Pfam" id="PF00023">
    <property type="entry name" value="Ank"/>
    <property type="match status" value="3"/>
</dbReference>
<dbReference type="PROSITE" id="PS50088">
    <property type="entry name" value="ANK_REPEAT"/>
    <property type="match status" value="14"/>
</dbReference>
<evidence type="ECO:0000259" key="5">
    <source>
        <dbReference type="Pfam" id="PF24883"/>
    </source>
</evidence>
<dbReference type="Pfam" id="PF14479">
    <property type="entry name" value="HeLo"/>
    <property type="match status" value="1"/>
</dbReference>
<dbReference type="InterPro" id="IPR029498">
    <property type="entry name" value="HeLo_dom"/>
</dbReference>
<dbReference type="InterPro" id="IPR002110">
    <property type="entry name" value="Ankyrin_rpt"/>
</dbReference>
<feature type="repeat" description="ANK" evidence="3">
    <location>
        <begin position="969"/>
        <end position="1001"/>
    </location>
</feature>
<dbReference type="Pfam" id="PF24883">
    <property type="entry name" value="NPHP3_N"/>
    <property type="match status" value="1"/>
</dbReference>
<evidence type="ECO:0000256" key="2">
    <source>
        <dbReference type="ARBA" id="ARBA00023043"/>
    </source>
</evidence>
<feature type="repeat" description="ANK" evidence="3">
    <location>
        <begin position="783"/>
        <end position="815"/>
    </location>
</feature>
<feature type="repeat" description="ANK" evidence="3">
    <location>
        <begin position="816"/>
        <end position="848"/>
    </location>
</feature>
<feature type="repeat" description="ANK" evidence="3">
    <location>
        <begin position="682"/>
        <end position="714"/>
    </location>
</feature>
<dbReference type="Pfam" id="PF13637">
    <property type="entry name" value="Ank_4"/>
    <property type="match status" value="1"/>
</dbReference>
<evidence type="ECO:0000256" key="3">
    <source>
        <dbReference type="PROSITE-ProRule" id="PRU00023"/>
    </source>
</evidence>
<protein>
    <submittedName>
        <fullName evidence="6 7">Uncharacterized protein</fullName>
    </submittedName>
</protein>